<protein>
    <submittedName>
        <fullName evidence="4">Uncharacterized protein</fullName>
    </submittedName>
</protein>
<keyword evidence="2" id="KW-0677">Repeat</keyword>
<dbReference type="STRING" id="590646.G3B6H2"/>
<name>G3B6H2_CANTC</name>
<dbReference type="eggNOG" id="KOG1036">
    <property type="taxonomic scope" value="Eukaryota"/>
</dbReference>
<accession>G3B6H2</accession>
<dbReference type="OrthoDB" id="10262475at2759"/>
<evidence type="ECO:0000313" key="4">
    <source>
        <dbReference type="EMBL" id="EGV63466.1"/>
    </source>
</evidence>
<dbReference type="AlphaFoldDB" id="G3B6H2"/>
<dbReference type="PANTHER" id="PTHR10971">
    <property type="entry name" value="MRNA EXPORT FACTOR AND BUB3"/>
    <property type="match status" value="1"/>
</dbReference>
<evidence type="ECO:0000313" key="5">
    <source>
        <dbReference type="Proteomes" id="UP000000707"/>
    </source>
</evidence>
<gene>
    <name evidence="4" type="ORF">CANTEDRAFT_123778</name>
</gene>
<dbReference type="HOGENOM" id="CLU_038526_2_0_1"/>
<keyword evidence="5" id="KW-1185">Reference proteome</keyword>
<dbReference type="InterPro" id="IPR036322">
    <property type="entry name" value="WD40_repeat_dom_sf"/>
</dbReference>
<evidence type="ECO:0000256" key="3">
    <source>
        <dbReference type="PROSITE-ProRule" id="PRU00221"/>
    </source>
</evidence>
<proteinExistence type="predicted"/>
<evidence type="ECO:0000256" key="1">
    <source>
        <dbReference type="ARBA" id="ARBA00022574"/>
    </source>
</evidence>
<dbReference type="Proteomes" id="UP000000707">
    <property type="component" value="Unassembled WGS sequence"/>
</dbReference>
<dbReference type="EMBL" id="GL996524">
    <property type="protein sequence ID" value="EGV63466.1"/>
    <property type="molecule type" value="Genomic_DNA"/>
</dbReference>
<dbReference type="Gene3D" id="2.130.10.10">
    <property type="entry name" value="YVTN repeat-like/Quinoprotein amine dehydrogenase"/>
    <property type="match status" value="1"/>
</dbReference>
<feature type="repeat" description="WD" evidence="3">
    <location>
        <begin position="251"/>
        <end position="285"/>
    </location>
</feature>
<keyword evidence="1 3" id="KW-0853">WD repeat</keyword>
<dbReference type="SUPFAM" id="SSF50978">
    <property type="entry name" value="WD40 repeat-like"/>
    <property type="match status" value="1"/>
</dbReference>
<dbReference type="SMART" id="SM00320">
    <property type="entry name" value="WD40"/>
    <property type="match status" value="3"/>
</dbReference>
<dbReference type="PROSITE" id="PS50082">
    <property type="entry name" value="WD_REPEATS_2"/>
    <property type="match status" value="1"/>
</dbReference>
<dbReference type="GeneID" id="18248980"/>
<dbReference type="Pfam" id="PF00400">
    <property type="entry name" value="WD40"/>
    <property type="match status" value="1"/>
</dbReference>
<sequence>MTILDSEPFIRVDVPKHLDIISDLKFSKSQDQFLFSSWNNKLLLYDCSFLDNTRILNEFITPVPILSIQYLRDTLAYVGSLDGSLYHVDYENGKLMKESFVPAPQTELDSGINNLATFNDSLLVASTFNKHFHIVDSRTSHPIVSRKMEKKILNMDTTSTYLAIGMTERTVEVYDHRNWNTPFQVRESGLKSQITDLKTFPSGEGFAISSIDGRVSVEYFDPSPAIQDKKYAFKCHRLLDKLTQTDVVYPVNSILFNRKSNHLYTSGSDGCLNLWNWETRRRVKQFPKFKTDELVESIVKLDLNCSQSVLAVATSDDGFKNSPSLEQTGSSPRFSSCIYVKRV</sequence>
<dbReference type="KEGG" id="cten:18248980"/>
<reference evidence="4 5" key="1">
    <citation type="journal article" date="2011" name="Proc. Natl. Acad. Sci. U.S.A.">
        <title>Comparative genomics of xylose-fermenting fungi for enhanced biofuel production.</title>
        <authorList>
            <person name="Wohlbach D.J."/>
            <person name="Kuo A."/>
            <person name="Sato T.K."/>
            <person name="Potts K.M."/>
            <person name="Salamov A.A."/>
            <person name="LaButti K.M."/>
            <person name="Sun H."/>
            <person name="Clum A."/>
            <person name="Pangilinan J.L."/>
            <person name="Lindquist E.A."/>
            <person name="Lucas S."/>
            <person name="Lapidus A."/>
            <person name="Jin M."/>
            <person name="Gunawan C."/>
            <person name="Balan V."/>
            <person name="Dale B.E."/>
            <person name="Jeffries T.W."/>
            <person name="Zinkel R."/>
            <person name="Barry K.W."/>
            <person name="Grigoriev I.V."/>
            <person name="Gasch A.P."/>
        </authorList>
    </citation>
    <scope>NUCLEOTIDE SEQUENCE [LARGE SCALE GENOMIC DNA]</scope>
    <source>
        <strain evidence="5">ATCC 10573 / BCRC 21748 / CBS 615 / JCM 9827 / NBRC 10315 / NRRL Y-1498 / VKM Y-70</strain>
    </source>
</reference>
<dbReference type="InterPro" id="IPR001680">
    <property type="entry name" value="WD40_rpt"/>
</dbReference>
<organism evidence="5">
    <name type="scientific">Candida tenuis (strain ATCC 10573 / BCRC 21748 / CBS 615 / JCM 9827 / NBRC 10315 / NRRL Y-1498 / VKM Y-70)</name>
    <name type="common">Yeast</name>
    <name type="synonym">Yamadazyma tenuis</name>
    <dbReference type="NCBI Taxonomy" id="590646"/>
    <lineage>
        <taxon>Eukaryota</taxon>
        <taxon>Fungi</taxon>
        <taxon>Dikarya</taxon>
        <taxon>Ascomycota</taxon>
        <taxon>Saccharomycotina</taxon>
        <taxon>Pichiomycetes</taxon>
        <taxon>Debaryomycetaceae</taxon>
        <taxon>Yamadazyma</taxon>
    </lineage>
</organism>
<evidence type="ECO:0000256" key="2">
    <source>
        <dbReference type="ARBA" id="ARBA00022737"/>
    </source>
</evidence>
<dbReference type="InterPro" id="IPR015943">
    <property type="entry name" value="WD40/YVTN_repeat-like_dom_sf"/>
</dbReference>